<keyword evidence="5" id="KW-0479">Metal-binding</keyword>
<keyword evidence="7" id="KW-0828">Tyrosine catabolism</keyword>
<comment type="cofactor">
    <cofactor evidence="1">
        <name>Fe cation</name>
        <dbReference type="ChEBI" id="CHEBI:24875"/>
    </cofactor>
</comment>
<dbReference type="EMBL" id="JAWQEG010001475">
    <property type="protein sequence ID" value="KAK3879229.1"/>
    <property type="molecule type" value="Genomic_DNA"/>
</dbReference>
<dbReference type="Proteomes" id="UP001286313">
    <property type="component" value="Unassembled WGS sequence"/>
</dbReference>
<dbReference type="GO" id="GO:0000139">
    <property type="term" value="C:Golgi membrane"/>
    <property type="evidence" value="ECO:0007669"/>
    <property type="project" value="TreeGrafter"/>
</dbReference>
<dbReference type="InterPro" id="IPR041736">
    <property type="entry name" value="4OHPhenylPyrv_dOase_N"/>
</dbReference>
<proteinExistence type="inferred from homology"/>
<dbReference type="GO" id="GO:0046872">
    <property type="term" value="F:metal ion binding"/>
    <property type="evidence" value="ECO:0007669"/>
    <property type="project" value="UniProtKB-KW"/>
</dbReference>
<dbReference type="PANTHER" id="PTHR11959">
    <property type="entry name" value="4-HYDROXYPHENYLPYRUVATE DIOXYGENASE"/>
    <property type="match status" value="1"/>
</dbReference>
<dbReference type="CDD" id="cd08342">
    <property type="entry name" value="HPPD_N_like"/>
    <property type="match status" value="1"/>
</dbReference>
<dbReference type="GO" id="GO:0005789">
    <property type="term" value="C:endoplasmic reticulum membrane"/>
    <property type="evidence" value="ECO:0007669"/>
    <property type="project" value="TreeGrafter"/>
</dbReference>
<organism evidence="11 12">
    <name type="scientific">Petrolisthes cinctipes</name>
    <name type="common">Flat porcelain crab</name>
    <dbReference type="NCBI Taxonomy" id="88211"/>
    <lineage>
        <taxon>Eukaryota</taxon>
        <taxon>Metazoa</taxon>
        <taxon>Ecdysozoa</taxon>
        <taxon>Arthropoda</taxon>
        <taxon>Crustacea</taxon>
        <taxon>Multicrustacea</taxon>
        <taxon>Malacostraca</taxon>
        <taxon>Eumalacostraca</taxon>
        <taxon>Eucarida</taxon>
        <taxon>Decapoda</taxon>
        <taxon>Pleocyemata</taxon>
        <taxon>Anomura</taxon>
        <taxon>Galatheoidea</taxon>
        <taxon>Porcellanidae</taxon>
        <taxon>Petrolisthes</taxon>
    </lineage>
</organism>
<keyword evidence="12" id="KW-1185">Reference proteome</keyword>
<keyword evidence="6" id="KW-0677">Repeat</keyword>
<keyword evidence="9" id="KW-0585">Phenylalanine catabolism</keyword>
<dbReference type="AlphaFoldDB" id="A0AAE1FSS8"/>
<dbReference type="GO" id="GO:0006572">
    <property type="term" value="P:L-tyrosine catabolic process"/>
    <property type="evidence" value="ECO:0007669"/>
    <property type="project" value="UniProtKB-KW"/>
</dbReference>
<keyword evidence="8" id="KW-0408">Iron</keyword>
<dbReference type="InterPro" id="IPR005956">
    <property type="entry name" value="4OHPhenylPyrv_dOase"/>
</dbReference>
<comment type="caution">
    <text evidence="11">The sequence shown here is derived from an EMBL/GenBank/DDBJ whole genome shotgun (WGS) entry which is preliminary data.</text>
</comment>
<dbReference type="GO" id="GO:0006559">
    <property type="term" value="P:L-phenylalanine catabolic process"/>
    <property type="evidence" value="ECO:0007669"/>
    <property type="project" value="UniProtKB-KW"/>
</dbReference>
<evidence type="ECO:0000256" key="2">
    <source>
        <dbReference type="ARBA" id="ARBA00005162"/>
    </source>
</evidence>
<feature type="domain" description="VOC" evidence="10">
    <location>
        <begin position="1"/>
        <end position="110"/>
    </location>
</feature>
<evidence type="ECO:0000256" key="7">
    <source>
        <dbReference type="ARBA" id="ARBA00022878"/>
    </source>
</evidence>
<evidence type="ECO:0000256" key="6">
    <source>
        <dbReference type="ARBA" id="ARBA00022737"/>
    </source>
</evidence>
<gene>
    <name evidence="11" type="ORF">Pcinc_016175</name>
</gene>
<dbReference type="PANTHER" id="PTHR11959:SF1">
    <property type="entry name" value="4-HYDROXYPHENYLPYRUVATE DIOXYGENASE"/>
    <property type="match status" value="1"/>
</dbReference>
<dbReference type="Gene3D" id="3.10.180.10">
    <property type="entry name" value="2,3-Dihydroxybiphenyl 1,2-Dioxygenase, domain 1"/>
    <property type="match status" value="1"/>
</dbReference>
<reference evidence="11" key="1">
    <citation type="submission" date="2023-10" db="EMBL/GenBank/DDBJ databases">
        <title>Genome assemblies of two species of porcelain crab, Petrolisthes cinctipes and Petrolisthes manimaculis (Anomura: Porcellanidae).</title>
        <authorList>
            <person name="Angst P."/>
        </authorList>
    </citation>
    <scope>NUCLEOTIDE SEQUENCE</scope>
    <source>
        <strain evidence="11">PB745_01</strain>
        <tissue evidence="11">Gill</tissue>
    </source>
</reference>
<evidence type="ECO:0000256" key="4">
    <source>
        <dbReference type="ARBA" id="ARBA00013222"/>
    </source>
</evidence>
<sequence>MGFQPHAYSGLETGSRNVVRHVVRQNKIIFVLVSPLNPGNEEMGRHLITHGDGVKDIAFSVEDLDAIVKKAKERGAKIVKDIWEENDEGGKVRFAQVQTYGDTTHTFVERGTYNGLFLPGYKRPLVPVDNITKTL</sequence>
<evidence type="ECO:0000259" key="10">
    <source>
        <dbReference type="PROSITE" id="PS51819"/>
    </source>
</evidence>
<evidence type="ECO:0000313" key="12">
    <source>
        <dbReference type="Proteomes" id="UP001286313"/>
    </source>
</evidence>
<protein>
    <recommendedName>
        <fullName evidence="4">4-hydroxyphenylpyruvate dioxygenase</fullName>
        <ecNumber evidence="4">1.13.11.27</ecNumber>
    </recommendedName>
</protein>
<comment type="similarity">
    <text evidence="3">Belongs to the 4HPPD family.</text>
</comment>
<comment type="pathway">
    <text evidence="2">Amino-acid degradation; L-phenylalanine degradation; acetoacetate and fumarate from L-phenylalanine: step 3/6.</text>
</comment>
<evidence type="ECO:0000256" key="3">
    <source>
        <dbReference type="ARBA" id="ARBA00005877"/>
    </source>
</evidence>
<dbReference type="SUPFAM" id="SSF54593">
    <property type="entry name" value="Glyoxalase/Bleomycin resistance protein/Dihydroxybiphenyl dioxygenase"/>
    <property type="match status" value="1"/>
</dbReference>
<accession>A0AAE1FSS8</accession>
<evidence type="ECO:0000256" key="8">
    <source>
        <dbReference type="ARBA" id="ARBA00023004"/>
    </source>
</evidence>
<dbReference type="PROSITE" id="PS51819">
    <property type="entry name" value="VOC"/>
    <property type="match status" value="1"/>
</dbReference>
<evidence type="ECO:0000256" key="5">
    <source>
        <dbReference type="ARBA" id="ARBA00022723"/>
    </source>
</evidence>
<evidence type="ECO:0000313" key="11">
    <source>
        <dbReference type="EMBL" id="KAK3879229.1"/>
    </source>
</evidence>
<feature type="non-terminal residue" evidence="11">
    <location>
        <position position="1"/>
    </location>
</feature>
<evidence type="ECO:0000256" key="1">
    <source>
        <dbReference type="ARBA" id="ARBA00001962"/>
    </source>
</evidence>
<dbReference type="EC" id="1.13.11.27" evidence="4"/>
<evidence type="ECO:0000256" key="9">
    <source>
        <dbReference type="ARBA" id="ARBA00023232"/>
    </source>
</evidence>
<name>A0AAE1FSS8_PETCI</name>
<dbReference type="InterPro" id="IPR037523">
    <property type="entry name" value="VOC_core"/>
</dbReference>
<dbReference type="GO" id="GO:0003868">
    <property type="term" value="F:4-hydroxyphenylpyruvate dioxygenase activity"/>
    <property type="evidence" value="ECO:0007669"/>
    <property type="project" value="UniProtKB-EC"/>
</dbReference>
<dbReference type="InterPro" id="IPR029068">
    <property type="entry name" value="Glyas_Bleomycin-R_OHBP_Dase"/>
</dbReference>